<dbReference type="OrthoDB" id="7850212at2"/>
<dbReference type="Pfam" id="PF11666">
    <property type="entry name" value="DUF2933"/>
    <property type="match status" value="1"/>
</dbReference>
<gene>
    <name evidence="3" type="ORF">TL5118_01157</name>
    <name evidence="4" type="ORF">TL5120_01487</name>
</gene>
<feature type="transmembrane region" description="Helical" evidence="2">
    <location>
        <begin position="44"/>
        <end position="64"/>
    </location>
</feature>
<dbReference type="EMBL" id="CYSB01000024">
    <property type="protein sequence ID" value="CUH65109.1"/>
    <property type="molecule type" value="Genomic_DNA"/>
</dbReference>
<sequence length="101" mass="10834">MTKKSSPTGSGHSKIMRYGMMVCCAVMLLPIAGYFVAGGTIGGLWGKSAVFLPLVLCVGAHFMMHKMMGKPCHGASEDEETTKAIPLLTNQQMEKSQRQGV</sequence>
<protein>
    <recommendedName>
        <fullName evidence="7">DUF2933 domain-containing protein</fullName>
    </recommendedName>
</protein>
<dbReference type="Proteomes" id="UP000051086">
    <property type="component" value="Unassembled WGS sequence"/>
</dbReference>
<evidence type="ECO:0000313" key="6">
    <source>
        <dbReference type="Proteomes" id="UP000051887"/>
    </source>
</evidence>
<dbReference type="EMBL" id="CYSC01000024">
    <property type="protein sequence ID" value="CUH71697.1"/>
    <property type="molecule type" value="Genomic_DNA"/>
</dbReference>
<dbReference type="InterPro" id="IPR021682">
    <property type="entry name" value="DUF2933"/>
</dbReference>
<keyword evidence="2" id="KW-1133">Transmembrane helix</keyword>
<accession>A0A0P1G065</accession>
<evidence type="ECO:0000313" key="5">
    <source>
        <dbReference type="Proteomes" id="UP000051086"/>
    </source>
</evidence>
<dbReference type="AlphaFoldDB" id="A0A0P1G065"/>
<evidence type="ECO:0000256" key="1">
    <source>
        <dbReference type="SAM" id="MobiDB-lite"/>
    </source>
</evidence>
<name>A0A0P1G065_9RHOB</name>
<feature type="region of interest" description="Disordered" evidence="1">
    <location>
        <begin position="71"/>
        <end position="101"/>
    </location>
</feature>
<reference evidence="4 6" key="2">
    <citation type="submission" date="2015-09" db="EMBL/GenBank/DDBJ databases">
        <authorList>
            <consortium name="Swine Surveillance"/>
        </authorList>
    </citation>
    <scope>NUCLEOTIDE SEQUENCE [LARGE SCALE GENOMIC DNA]</scope>
    <source>
        <strain evidence="4 6">5120</strain>
    </source>
</reference>
<feature type="compositionally biased region" description="Polar residues" evidence="1">
    <location>
        <begin position="88"/>
        <end position="101"/>
    </location>
</feature>
<proteinExistence type="predicted"/>
<dbReference type="Proteomes" id="UP000051887">
    <property type="component" value="Unassembled WGS sequence"/>
</dbReference>
<evidence type="ECO:0000313" key="3">
    <source>
        <dbReference type="EMBL" id="CUH65109.1"/>
    </source>
</evidence>
<reference evidence="3 5" key="1">
    <citation type="submission" date="2015-09" db="EMBL/GenBank/DDBJ databases">
        <authorList>
            <person name="Rodrigo-Torres L."/>
            <person name="Arahal D.R."/>
        </authorList>
    </citation>
    <scope>NUCLEOTIDE SEQUENCE [LARGE SCALE GENOMIC DNA]</scope>
    <source>
        <strain evidence="3 5">CECT 5118</strain>
    </source>
</reference>
<organism evidence="4 6">
    <name type="scientific">Thalassovita autumnalis</name>
    <dbReference type="NCBI Taxonomy" id="2072972"/>
    <lineage>
        <taxon>Bacteria</taxon>
        <taxon>Pseudomonadati</taxon>
        <taxon>Pseudomonadota</taxon>
        <taxon>Alphaproteobacteria</taxon>
        <taxon>Rhodobacterales</taxon>
        <taxon>Roseobacteraceae</taxon>
        <taxon>Thalassovita</taxon>
    </lineage>
</organism>
<keyword evidence="2" id="KW-0812">Transmembrane</keyword>
<dbReference type="RefSeq" id="WP_058243001.1">
    <property type="nucleotide sequence ID" value="NZ_CYSB01000024.1"/>
</dbReference>
<evidence type="ECO:0000313" key="4">
    <source>
        <dbReference type="EMBL" id="CUH71697.1"/>
    </source>
</evidence>
<feature type="transmembrane region" description="Helical" evidence="2">
    <location>
        <begin position="20"/>
        <end position="38"/>
    </location>
</feature>
<keyword evidence="5" id="KW-1185">Reference proteome</keyword>
<evidence type="ECO:0008006" key="7">
    <source>
        <dbReference type="Google" id="ProtNLM"/>
    </source>
</evidence>
<evidence type="ECO:0000256" key="2">
    <source>
        <dbReference type="SAM" id="Phobius"/>
    </source>
</evidence>
<keyword evidence="2" id="KW-0472">Membrane</keyword>